<keyword evidence="1" id="KW-1015">Disulfide bond</keyword>
<dbReference type="InterPro" id="IPR035940">
    <property type="entry name" value="CAP_sf"/>
</dbReference>
<feature type="signal peptide" evidence="2">
    <location>
        <begin position="1"/>
        <end position="19"/>
    </location>
</feature>
<gene>
    <name evidence="4" type="ORF">MGAL_10B035341</name>
</gene>
<evidence type="ECO:0000256" key="1">
    <source>
        <dbReference type="PROSITE-ProRule" id="PRU01005"/>
    </source>
</evidence>
<dbReference type="GO" id="GO:0005576">
    <property type="term" value="C:extracellular region"/>
    <property type="evidence" value="ECO:0007669"/>
    <property type="project" value="InterPro"/>
</dbReference>
<dbReference type="SMART" id="SM00198">
    <property type="entry name" value="SCP"/>
    <property type="match status" value="1"/>
</dbReference>
<dbReference type="SUPFAM" id="SSF55797">
    <property type="entry name" value="PR-1-like"/>
    <property type="match status" value="1"/>
</dbReference>
<dbReference type="InterPro" id="IPR014044">
    <property type="entry name" value="CAP_dom"/>
</dbReference>
<comment type="caution">
    <text evidence="1">Lacks conserved residue(s) required for the propagation of feature annotation.</text>
</comment>
<evidence type="ECO:0000259" key="3">
    <source>
        <dbReference type="PROSITE" id="PS51670"/>
    </source>
</evidence>
<keyword evidence="2" id="KW-0732">Signal</keyword>
<keyword evidence="5" id="KW-1185">Reference proteome</keyword>
<feature type="domain" description="ShKT" evidence="3">
    <location>
        <begin position="235"/>
        <end position="269"/>
    </location>
</feature>
<feature type="chain" id="PRO_5032964550" evidence="2">
    <location>
        <begin position="20"/>
        <end position="308"/>
    </location>
</feature>
<dbReference type="Gene3D" id="1.10.10.1940">
    <property type="match status" value="1"/>
</dbReference>
<evidence type="ECO:0000313" key="5">
    <source>
        <dbReference type="Proteomes" id="UP000596742"/>
    </source>
</evidence>
<dbReference type="AlphaFoldDB" id="A0A8B6D4V2"/>
<accession>A0A8B6D4V2</accession>
<name>A0A8B6D4V2_MYTGA</name>
<dbReference type="Pfam" id="PF00188">
    <property type="entry name" value="CAP"/>
    <property type="match status" value="1"/>
</dbReference>
<dbReference type="PROSITE" id="PS51670">
    <property type="entry name" value="SHKT"/>
    <property type="match status" value="2"/>
</dbReference>
<organism evidence="4 5">
    <name type="scientific">Mytilus galloprovincialis</name>
    <name type="common">Mediterranean mussel</name>
    <dbReference type="NCBI Taxonomy" id="29158"/>
    <lineage>
        <taxon>Eukaryota</taxon>
        <taxon>Metazoa</taxon>
        <taxon>Spiralia</taxon>
        <taxon>Lophotrochozoa</taxon>
        <taxon>Mollusca</taxon>
        <taxon>Bivalvia</taxon>
        <taxon>Autobranchia</taxon>
        <taxon>Pteriomorphia</taxon>
        <taxon>Mytilida</taxon>
        <taxon>Mytiloidea</taxon>
        <taxon>Mytilidae</taxon>
        <taxon>Mytilinae</taxon>
        <taxon>Mytilus</taxon>
    </lineage>
</organism>
<dbReference type="InterPro" id="IPR001283">
    <property type="entry name" value="CRISP-related"/>
</dbReference>
<proteinExistence type="predicted"/>
<dbReference type="Pfam" id="PF01549">
    <property type="entry name" value="ShK"/>
    <property type="match status" value="2"/>
</dbReference>
<evidence type="ECO:0000313" key="4">
    <source>
        <dbReference type="EMBL" id="VDI14644.1"/>
    </source>
</evidence>
<evidence type="ECO:0000256" key="2">
    <source>
        <dbReference type="SAM" id="SignalP"/>
    </source>
</evidence>
<feature type="disulfide bond" evidence="1">
    <location>
        <begin position="235"/>
        <end position="269"/>
    </location>
</feature>
<dbReference type="InterPro" id="IPR018244">
    <property type="entry name" value="Allrgn_V5/Tpx1_CS"/>
</dbReference>
<dbReference type="PROSITE" id="PS01009">
    <property type="entry name" value="CRISP_1"/>
    <property type="match status" value="1"/>
</dbReference>
<protein>
    <submittedName>
        <fullName evidence="4">Peptidase inhibitor 16</fullName>
    </submittedName>
</protein>
<feature type="non-terminal residue" evidence="4">
    <location>
        <position position="308"/>
    </location>
</feature>
<dbReference type="EMBL" id="UYJE01002889">
    <property type="protein sequence ID" value="VDI14644.1"/>
    <property type="molecule type" value="Genomic_DNA"/>
</dbReference>
<dbReference type="Proteomes" id="UP000596742">
    <property type="component" value="Unassembled WGS sequence"/>
</dbReference>
<sequence length="308" mass="35667">MEIIYRFLTFVLWILSVESVIDISPYKTLLLDLHNDIRRDVKASNMQKLDWSPILEEEASRWAENCHFQIQRIGNGENLAMHTADKQLEDLLEEGFNMWSSGKDEYKYGDKLSSKTGHYTQLIWADTSKVGCSMKRCPVLFMKNGVTVKDAWFLVCFYNPPGNVFGKDPYIVGNSCKKCREGQRCDNGLCEGHQSTGTRNIIPTTNINQLFQWRSRNTYAPYVDKNIHGSPENICFDISPQCDLWRGMCIDRRYAFDLFTLCRKTCGFCHNSTCVDSRDTTSCKYWQQYGYCRNSLYAEFMAKNCAKT</sequence>
<dbReference type="InterPro" id="IPR003582">
    <property type="entry name" value="ShKT_dom"/>
</dbReference>
<dbReference type="OrthoDB" id="10250153at2759"/>
<dbReference type="Gene3D" id="3.40.33.10">
    <property type="entry name" value="CAP"/>
    <property type="match status" value="1"/>
</dbReference>
<dbReference type="PRINTS" id="PR00837">
    <property type="entry name" value="V5TPXLIKE"/>
</dbReference>
<feature type="domain" description="ShKT" evidence="3">
    <location>
        <begin position="274"/>
        <end position="308"/>
    </location>
</feature>
<dbReference type="SMART" id="SM00254">
    <property type="entry name" value="ShKT"/>
    <property type="match status" value="2"/>
</dbReference>
<dbReference type="PANTHER" id="PTHR10334">
    <property type="entry name" value="CYSTEINE-RICH SECRETORY PROTEIN-RELATED"/>
    <property type="match status" value="1"/>
</dbReference>
<dbReference type="CDD" id="cd05380">
    <property type="entry name" value="CAP_euk"/>
    <property type="match status" value="1"/>
</dbReference>
<comment type="caution">
    <text evidence="4">The sequence shown here is derived from an EMBL/GenBank/DDBJ whole genome shotgun (WGS) entry which is preliminary data.</text>
</comment>
<reference evidence="4" key="1">
    <citation type="submission" date="2018-11" db="EMBL/GenBank/DDBJ databases">
        <authorList>
            <person name="Alioto T."/>
            <person name="Alioto T."/>
        </authorList>
    </citation>
    <scope>NUCLEOTIDE SEQUENCE</scope>
</reference>